<evidence type="ECO:0000259" key="1">
    <source>
        <dbReference type="Pfam" id="PF00753"/>
    </source>
</evidence>
<dbReference type="PANTHER" id="PTHR13754:SF13">
    <property type="entry name" value="METALLO-BETA-LACTAMASE SUPERFAMILY PROTEIN (AFU_ORTHOLOGUE AFUA_3G07630)"/>
    <property type="match status" value="1"/>
</dbReference>
<dbReference type="GO" id="GO:0016740">
    <property type="term" value="F:transferase activity"/>
    <property type="evidence" value="ECO:0007669"/>
    <property type="project" value="TreeGrafter"/>
</dbReference>
<protein>
    <submittedName>
        <fullName evidence="2">Beta-lactamase domain protein</fullName>
    </submittedName>
</protein>
<reference evidence="2 3" key="1">
    <citation type="submission" date="2009-01" db="EMBL/GenBank/DDBJ databases">
        <title>Complete sequence of chromosome of Methylobacterium nodulans ORS 2060.</title>
        <authorList>
            <consortium name="US DOE Joint Genome Institute"/>
            <person name="Lucas S."/>
            <person name="Copeland A."/>
            <person name="Lapidus A."/>
            <person name="Glavina del Rio T."/>
            <person name="Dalin E."/>
            <person name="Tice H."/>
            <person name="Bruce D."/>
            <person name="Goodwin L."/>
            <person name="Pitluck S."/>
            <person name="Sims D."/>
            <person name="Brettin T."/>
            <person name="Detter J.C."/>
            <person name="Han C."/>
            <person name="Larimer F."/>
            <person name="Land M."/>
            <person name="Hauser L."/>
            <person name="Kyrpides N."/>
            <person name="Ivanova N."/>
            <person name="Marx C.J."/>
            <person name="Richardson P."/>
        </authorList>
    </citation>
    <scope>NUCLEOTIDE SEQUENCE [LARGE SCALE GENOMIC DNA]</scope>
    <source>
        <strain evidence="3">LMG 21967 / CNCM I-2342 / ORS 2060</strain>
    </source>
</reference>
<dbReference type="InterPro" id="IPR052926">
    <property type="entry name" value="Metallo-beta-lactamase_dom"/>
</dbReference>
<dbReference type="InterPro" id="IPR041712">
    <property type="entry name" value="DHPS-like_MBL-fold"/>
</dbReference>
<evidence type="ECO:0000313" key="2">
    <source>
        <dbReference type="EMBL" id="ACL62236.1"/>
    </source>
</evidence>
<keyword evidence="3" id="KW-1185">Reference proteome</keyword>
<dbReference type="eggNOG" id="COG1237">
    <property type="taxonomic scope" value="Bacteria"/>
</dbReference>
<dbReference type="SUPFAM" id="SSF56281">
    <property type="entry name" value="Metallo-hydrolase/oxidoreductase"/>
    <property type="match status" value="1"/>
</dbReference>
<dbReference type="Pfam" id="PF00753">
    <property type="entry name" value="Lactamase_B"/>
    <property type="match status" value="1"/>
</dbReference>
<dbReference type="CDD" id="cd07713">
    <property type="entry name" value="DHPS-like_MBL-fold"/>
    <property type="match status" value="1"/>
</dbReference>
<accession>B8IPE4</accession>
<dbReference type="InterPro" id="IPR036866">
    <property type="entry name" value="RibonucZ/Hydroxyglut_hydro"/>
</dbReference>
<evidence type="ECO:0000313" key="3">
    <source>
        <dbReference type="Proteomes" id="UP000008207"/>
    </source>
</evidence>
<organism evidence="2 3">
    <name type="scientific">Methylobacterium nodulans (strain LMG 21967 / CNCM I-2342 / ORS 2060)</name>
    <dbReference type="NCBI Taxonomy" id="460265"/>
    <lineage>
        <taxon>Bacteria</taxon>
        <taxon>Pseudomonadati</taxon>
        <taxon>Pseudomonadota</taxon>
        <taxon>Alphaproteobacteria</taxon>
        <taxon>Hyphomicrobiales</taxon>
        <taxon>Methylobacteriaceae</taxon>
        <taxon>Methylobacterium</taxon>
    </lineage>
</organism>
<proteinExistence type="predicted"/>
<dbReference type="HOGENOM" id="CLU_036012_2_0_5"/>
<dbReference type="KEGG" id="mno:Mnod_7499"/>
<dbReference type="InterPro" id="IPR001279">
    <property type="entry name" value="Metallo-B-lactamas"/>
</dbReference>
<name>B8IPE4_METNO</name>
<feature type="domain" description="Metallo-beta-lactamase" evidence="1">
    <location>
        <begin position="91"/>
        <end position="141"/>
    </location>
</feature>
<dbReference type="STRING" id="460265.Mnod_7499"/>
<dbReference type="Gene3D" id="3.60.15.10">
    <property type="entry name" value="Ribonuclease Z/Hydroxyacylglutathione hydrolase-like"/>
    <property type="match status" value="1"/>
</dbReference>
<dbReference type="Proteomes" id="UP000008207">
    <property type="component" value="Chromosome"/>
</dbReference>
<dbReference type="EMBL" id="CP001349">
    <property type="protein sequence ID" value="ACL62236.1"/>
    <property type="molecule type" value="Genomic_DNA"/>
</dbReference>
<dbReference type="AlphaFoldDB" id="B8IPE4"/>
<dbReference type="PANTHER" id="PTHR13754">
    <property type="entry name" value="METALLO-BETA-LACTAMASE SUPERFAMILY PROTEIN"/>
    <property type="match status" value="1"/>
</dbReference>
<gene>
    <name evidence="2" type="ordered locus">Mnod_7499</name>
</gene>
<sequence length="356" mass="38394">MTALIGTLVSTSQTAQAQALGSKPPEIDSLAVQIVTDNQLIKFIPTEKRDGLTIERNPGGNLSKDAPPSVDLLGEWGLSMHAQSRRDNEVRNILIDFGYQPSTLLNNMSVLKIDPASIDAMVLSHGHYDHFGGLVGFLSANKGKLKTGLPFFVGGEDCFCTRETAAGQYGVLDRKAIMEADLSLMMAEGPAVVADHAFTTGKIALSGFEKPLRPSREKVGVVNGFGCFPEKVSPAKNTGTFIPDDFEHEIATSFVVKGKGLVVLTSCSHRGVINTIRQAQAASGVQKVHALIGGFHIVPPLNDDYIQQVIAAFKEFNPDYLIPGHCAGERFYDLVRAEMPDKVIHSAVGTRFVFEA</sequence>